<dbReference type="GO" id="GO:0016020">
    <property type="term" value="C:membrane"/>
    <property type="evidence" value="ECO:0007669"/>
    <property type="project" value="UniProtKB-UniRule"/>
</dbReference>
<dbReference type="GO" id="GO:0009003">
    <property type="term" value="F:signal peptidase activity"/>
    <property type="evidence" value="ECO:0007669"/>
    <property type="project" value="UniProtKB-EC"/>
</dbReference>
<dbReference type="PANTHER" id="PTHR10806:SF6">
    <property type="entry name" value="SIGNAL PEPTIDASE COMPLEX CATALYTIC SUBUNIT SEC11"/>
    <property type="match status" value="1"/>
</dbReference>
<dbReference type="CDD" id="cd06530">
    <property type="entry name" value="S26_SPase_I"/>
    <property type="match status" value="1"/>
</dbReference>
<reference evidence="3" key="1">
    <citation type="journal article" date="2020" name="mSystems">
        <title>Genome- and Community-Level Interaction Insights into Carbon Utilization and Element Cycling Functions of Hydrothermarchaeota in Hydrothermal Sediment.</title>
        <authorList>
            <person name="Zhou Z."/>
            <person name="Liu Y."/>
            <person name="Xu W."/>
            <person name="Pan J."/>
            <person name="Luo Z.H."/>
            <person name="Li M."/>
        </authorList>
    </citation>
    <scope>NUCLEOTIDE SEQUENCE [LARGE SCALE GENOMIC DNA]</scope>
    <source>
        <strain evidence="3">SpSt-1042</strain>
    </source>
</reference>
<keyword evidence="3" id="KW-0378">Hydrolase</keyword>
<evidence type="ECO:0000256" key="2">
    <source>
        <dbReference type="SAM" id="Phobius"/>
    </source>
</evidence>
<keyword evidence="2" id="KW-0472">Membrane</keyword>
<dbReference type="GO" id="GO:0004252">
    <property type="term" value="F:serine-type endopeptidase activity"/>
    <property type="evidence" value="ECO:0007669"/>
    <property type="project" value="UniProtKB-UniRule"/>
</dbReference>
<dbReference type="PANTHER" id="PTHR10806">
    <property type="entry name" value="SIGNAL PEPTIDASE COMPLEX CATALYTIC SUBUNIT SEC11"/>
    <property type="match status" value="1"/>
</dbReference>
<keyword evidence="2" id="KW-0812">Transmembrane</keyword>
<evidence type="ECO:0000256" key="1">
    <source>
        <dbReference type="NCBIfam" id="TIGR02228"/>
    </source>
</evidence>
<feature type="transmembrane region" description="Helical" evidence="2">
    <location>
        <begin position="145"/>
        <end position="170"/>
    </location>
</feature>
<organism evidence="3">
    <name type="scientific">candidate division CPR3 bacterium</name>
    <dbReference type="NCBI Taxonomy" id="2268181"/>
    <lineage>
        <taxon>Bacteria</taxon>
        <taxon>Bacteria division CPR3</taxon>
    </lineage>
</organism>
<dbReference type="NCBIfam" id="TIGR02228">
    <property type="entry name" value="sigpep_I_arch"/>
    <property type="match status" value="1"/>
</dbReference>
<dbReference type="AlphaFoldDB" id="A0A7C5UU76"/>
<evidence type="ECO:0000313" key="3">
    <source>
        <dbReference type="EMBL" id="HHR92125.1"/>
    </source>
</evidence>
<keyword evidence="2" id="KW-1133">Transmembrane helix</keyword>
<feature type="transmembrane region" description="Helical" evidence="2">
    <location>
        <begin position="12"/>
        <end position="31"/>
    </location>
</feature>
<name>A0A7C5UU76_UNCC3</name>
<dbReference type="EC" id="3.4.21.89" evidence="1"/>
<dbReference type="InterPro" id="IPR001733">
    <property type="entry name" value="Peptidase_S26B"/>
</dbReference>
<protein>
    <recommendedName>
        <fullName evidence="1">Signal peptidase I</fullName>
        <ecNumber evidence="1">3.4.21.89</ecNumber>
    </recommendedName>
</protein>
<dbReference type="GO" id="GO:0006465">
    <property type="term" value="P:signal peptide processing"/>
    <property type="evidence" value="ECO:0007669"/>
    <property type="project" value="UniProtKB-UniRule"/>
</dbReference>
<gene>
    <name evidence="3" type="ORF">ENL96_01250</name>
</gene>
<dbReference type="InterPro" id="IPR019533">
    <property type="entry name" value="Peptidase_S26"/>
</dbReference>
<dbReference type="EMBL" id="DRVY01000039">
    <property type="protein sequence ID" value="HHR92125.1"/>
    <property type="molecule type" value="Genomic_DNA"/>
</dbReference>
<accession>A0A7C5UU76</accession>
<comment type="caution">
    <text evidence="3">The sequence shown here is derived from an EMBL/GenBank/DDBJ whole genome shotgun (WGS) entry which is preliminary data.</text>
</comment>
<proteinExistence type="predicted"/>
<sequence>MKKSDLEENIRFFLVAVLLILFMNYGLGFLLKTDLPVVAVISESMTHDKTTEYVHYNFLETEYNYSRSQIDSWPIKNGFRKGDVLVIKGVNENELKVGDVIVFDIEGQKIPIVHRIVDINQKITTKGDHNPIIDPWGVERVHGKVVFVIPFLGWPKLIFTYIVSWILSLLI</sequence>